<protein>
    <recommendedName>
        <fullName evidence="8">ABC3 transporter permease C-terminal domain-containing protein</fullName>
    </recommendedName>
</protein>
<evidence type="ECO:0000256" key="7">
    <source>
        <dbReference type="SAM" id="Phobius"/>
    </source>
</evidence>
<organism evidence="9 10">
    <name type="scientific">bacterium (Candidatus Ratteibacteria) CG01_land_8_20_14_3_00_40_19</name>
    <dbReference type="NCBI Taxonomy" id="2014290"/>
    <lineage>
        <taxon>Bacteria</taxon>
        <taxon>Candidatus Ratteibacteria</taxon>
    </lineage>
</organism>
<dbReference type="PANTHER" id="PTHR30572:SF4">
    <property type="entry name" value="ABC TRANSPORTER PERMEASE YTRF"/>
    <property type="match status" value="1"/>
</dbReference>
<feature type="transmembrane region" description="Helical" evidence="7">
    <location>
        <begin position="450"/>
        <end position="467"/>
    </location>
</feature>
<feature type="transmembrane region" description="Helical" evidence="7">
    <location>
        <begin position="545"/>
        <end position="568"/>
    </location>
</feature>
<feature type="domain" description="ABC3 transporter permease C-terminal" evidence="8">
    <location>
        <begin position="850"/>
        <end position="961"/>
    </location>
</feature>
<name>A0A2M7E7B4_9BACT</name>
<sequence length="1118" mass="125109">KFDDYGAEIQKDLGLSEECLIDGISPKKGIDWSSFMPEPIKTDGALVLSTGTPALSFVTINDNRILVDTPSDRFSSLNLSHLTHQVKIITCLLQNALNDPKLFPASEMVLKDNLQTLYGKIVTFDPRKSFVPNEPVKGAIAVPRISSIAGDVVQKTYLGVRGENFALTDEKGEFEVSQMTRWGAVLEAYLLDPVSGEIILAPDRGVNGDEQYPMKVEMSWRYQEWMIVLFPCIATNIYGLIDPQYLTQLDKIDIFNKANSVPDSYGYSIIGGKPWEWTSYVEPVGVVFSQPDTYIKVIGEAGPLGKRLLFLNSPSSFSKEKSEGEGFLVKEPGSIINPPFQAASDAIHLNAFRMENFKRFGIANERLMELHKNANAYLKKASRAREEKDWENFIKYSRAASGIESRAYPDVKGTANDVIKGLIFYFLLLLPFAYFSERLIFGFVDVKKQIMGVFGIFLLVYFVMRFVHPGFKLTNAPEVILLAFIALALSIIVLSIITSKFEELMDKSKKERAKVYETDVGRITATGAAFTLGVANMKRRKLRTFLTSITLILLTFTVLSFTSIKTYLRFNQIPRSNTPLYEGALVRDRTWSPLEEPAYDYVFTEFKDEGIVCPRAWYISKKLGQTTFIKVKNKERSTYAYGLLGLTPQESEITHLNDCLLAGRWFRAGEEDCCILPDSMAKLLAIKEDEIATASPRNDNEIALVSPKNDLEFFGQKLKIIGIIDSQGMEKLRDLDDERITPVNFSSMAAKSLEKMKQEKRAKVAGKGKIESFVHLETGNVLLVPYKFVMENNGTIASITVKFHPGTDTKKLIEDFVSRLAITLFAGIKGKTSIYSSLGMTSFSGIANLFIPILIAALIVLNTMLGAVYERIKEIGTYSSVGLAPVHIGALFMAESCVYAVLGAVAGYLLGQVVTKILIAKHLLAGLTLNYSSLSAVIATIIVIAVVLLSTVYPARKASQMAVPDVTRKWVLPKAKGDNWEFDFPFTVSEIEVLGLCTFLKEYFLSYGEESIGTFYTKDAKLSTFTAPEGKAYFVETTMWLAPFDLGVSQQLKLSTLPMGKYQFYTIRLSLKRLSGETTAWTRLNRRFLDIIRKQFLVWRTVSPKIKAEYRKQGEKII</sequence>
<comment type="subcellular location">
    <subcellularLocation>
        <location evidence="1">Cell membrane</location>
        <topology evidence="1">Multi-pass membrane protein</topology>
    </subcellularLocation>
</comment>
<dbReference type="GO" id="GO:0005886">
    <property type="term" value="C:plasma membrane"/>
    <property type="evidence" value="ECO:0007669"/>
    <property type="project" value="UniProtKB-SubCell"/>
</dbReference>
<proteinExistence type="inferred from homology"/>
<evidence type="ECO:0000313" key="10">
    <source>
        <dbReference type="Proteomes" id="UP000228886"/>
    </source>
</evidence>
<dbReference type="Pfam" id="PF02687">
    <property type="entry name" value="FtsX"/>
    <property type="match status" value="1"/>
</dbReference>
<evidence type="ECO:0000256" key="2">
    <source>
        <dbReference type="ARBA" id="ARBA00022475"/>
    </source>
</evidence>
<feature type="transmembrane region" description="Helical" evidence="7">
    <location>
        <begin position="422"/>
        <end position="443"/>
    </location>
</feature>
<keyword evidence="5 7" id="KW-0472">Membrane</keyword>
<dbReference type="GO" id="GO:0022857">
    <property type="term" value="F:transmembrane transporter activity"/>
    <property type="evidence" value="ECO:0007669"/>
    <property type="project" value="TreeGrafter"/>
</dbReference>
<dbReference type="AlphaFoldDB" id="A0A2M7E7B4"/>
<evidence type="ECO:0000256" key="6">
    <source>
        <dbReference type="ARBA" id="ARBA00038076"/>
    </source>
</evidence>
<evidence type="ECO:0000256" key="1">
    <source>
        <dbReference type="ARBA" id="ARBA00004651"/>
    </source>
</evidence>
<evidence type="ECO:0000256" key="5">
    <source>
        <dbReference type="ARBA" id="ARBA00023136"/>
    </source>
</evidence>
<dbReference type="InterPro" id="IPR003838">
    <property type="entry name" value="ABC3_permease_C"/>
</dbReference>
<reference evidence="10" key="1">
    <citation type="submission" date="2017-09" db="EMBL/GenBank/DDBJ databases">
        <title>Depth-based differentiation of microbial function through sediment-hosted aquifers and enrichment of novel symbionts in the deep terrestrial subsurface.</title>
        <authorList>
            <person name="Probst A.J."/>
            <person name="Ladd B."/>
            <person name="Jarett J.K."/>
            <person name="Geller-Mcgrath D.E."/>
            <person name="Sieber C.M.K."/>
            <person name="Emerson J.B."/>
            <person name="Anantharaman K."/>
            <person name="Thomas B.C."/>
            <person name="Malmstrom R."/>
            <person name="Stieglmeier M."/>
            <person name="Klingl A."/>
            <person name="Woyke T."/>
            <person name="Ryan C.M."/>
            <person name="Banfield J.F."/>
        </authorList>
    </citation>
    <scope>NUCLEOTIDE SEQUENCE [LARGE SCALE GENOMIC DNA]</scope>
</reference>
<feature type="transmembrane region" description="Helical" evidence="7">
    <location>
        <begin position="479"/>
        <end position="499"/>
    </location>
</feature>
<comment type="similarity">
    <text evidence="6">Belongs to the ABC-4 integral membrane protein family.</text>
</comment>
<evidence type="ECO:0000313" key="9">
    <source>
        <dbReference type="EMBL" id="PIV63630.1"/>
    </source>
</evidence>
<feature type="transmembrane region" description="Helical" evidence="7">
    <location>
        <begin position="890"/>
        <end position="911"/>
    </location>
</feature>
<dbReference type="EMBL" id="PETL01000305">
    <property type="protein sequence ID" value="PIV63630.1"/>
    <property type="molecule type" value="Genomic_DNA"/>
</dbReference>
<dbReference type="Proteomes" id="UP000228886">
    <property type="component" value="Unassembled WGS sequence"/>
</dbReference>
<dbReference type="PANTHER" id="PTHR30572">
    <property type="entry name" value="MEMBRANE COMPONENT OF TRANSPORTER-RELATED"/>
    <property type="match status" value="1"/>
</dbReference>
<gene>
    <name evidence="9" type="ORF">COS11_06420</name>
</gene>
<evidence type="ECO:0000256" key="4">
    <source>
        <dbReference type="ARBA" id="ARBA00022989"/>
    </source>
</evidence>
<feature type="transmembrane region" description="Helical" evidence="7">
    <location>
        <begin position="849"/>
        <end position="869"/>
    </location>
</feature>
<comment type="caution">
    <text evidence="9">The sequence shown here is derived from an EMBL/GenBank/DDBJ whole genome shotgun (WGS) entry which is preliminary data.</text>
</comment>
<accession>A0A2M7E7B4</accession>
<keyword evidence="4 7" id="KW-1133">Transmembrane helix</keyword>
<evidence type="ECO:0000259" key="8">
    <source>
        <dbReference type="Pfam" id="PF02687"/>
    </source>
</evidence>
<feature type="transmembrane region" description="Helical" evidence="7">
    <location>
        <begin position="931"/>
        <end position="953"/>
    </location>
</feature>
<dbReference type="InterPro" id="IPR050250">
    <property type="entry name" value="Macrolide_Exporter_MacB"/>
</dbReference>
<feature type="non-terminal residue" evidence="9">
    <location>
        <position position="1"/>
    </location>
</feature>
<keyword evidence="2" id="KW-1003">Cell membrane</keyword>
<evidence type="ECO:0000256" key="3">
    <source>
        <dbReference type="ARBA" id="ARBA00022692"/>
    </source>
</evidence>
<keyword evidence="3 7" id="KW-0812">Transmembrane</keyword>